<feature type="domain" description="Retrotransposon Copia-like N-terminal" evidence="1">
    <location>
        <begin position="19"/>
        <end position="63"/>
    </location>
</feature>
<dbReference type="Pfam" id="PF14244">
    <property type="entry name" value="Retrotran_gag_3"/>
    <property type="match status" value="1"/>
</dbReference>
<reference evidence="2" key="2">
    <citation type="submission" date="2021-03" db="UniProtKB">
        <authorList>
            <consortium name="EnsemblPlants"/>
        </authorList>
    </citation>
    <scope>IDENTIFICATION</scope>
</reference>
<dbReference type="AlphaFoldDB" id="A0A803LRH9"/>
<proteinExistence type="predicted"/>
<evidence type="ECO:0000259" key="1">
    <source>
        <dbReference type="Pfam" id="PF14244"/>
    </source>
</evidence>
<name>A0A803LRH9_CHEQI</name>
<dbReference type="PANTHER" id="PTHR37610">
    <property type="entry name" value="CCHC-TYPE DOMAIN-CONTAINING PROTEIN"/>
    <property type="match status" value="1"/>
</dbReference>
<evidence type="ECO:0000313" key="2">
    <source>
        <dbReference type="EnsemblPlants" id="AUR62017558-RA:cds"/>
    </source>
</evidence>
<evidence type="ECO:0000313" key="3">
    <source>
        <dbReference type="Proteomes" id="UP000596660"/>
    </source>
</evidence>
<organism evidence="2 3">
    <name type="scientific">Chenopodium quinoa</name>
    <name type="common">Quinoa</name>
    <dbReference type="NCBI Taxonomy" id="63459"/>
    <lineage>
        <taxon>Eukaryota</taxon>
        <taxon>Viridiplantae</taxon>
        <taxon>Streptophyta</taxon>
        <taxon>Embryophyta</taxon>
        <taxon>Tracheophyta</taxon>
        <taxon>Spermatophyta</taxon>
        <taxon>Magnoliopsida</taxon>
        <taxon>eudicotyledons</taxon>
        <taxon>Gunneridae</taxon>
        <taxon>Pentapetalae</taxon>
        <taxon>Caryophyllales</taxon>
        <taxon>Chenopodiaceae</taxon>
        <taxon>Chenopodioideae</taxon>
        <taxon>Atripliceae</taxon>
        <taxon>Chenopodium</taxon>
    </lineage>
</organism>
<dbReference type="EnsemblPlants" id="AUR62017558-RA">
    <property type="protein sequence ID" value="AUR62017558-RA:cds"/>
    <property type="gene ID" value="AUR62017558"/>
</dbReference>
<dbReference type="Proteomes" id="UP000596660">
    <property type="component" value="Unplaced"/>
</dbReference>
<dbReference type="PANTHER" id="PTHR37610:SF101">
    <property type="entry name" value="(RAPE) HYPOTHETICAL PROTEIN"/>
    <property type="match status" value="1"/>
</dbReference>
<accession>A0A803LRH9</accession>
<protein>
    <recommendedName>
        <fullName evidence="1">Retrotransposon Copia-like N-terminal domain-containing protein</fullName>
    </recommendedName>
</protein>
<keyword evidence="3" id="KW-1185">Reference proteome</keyword>
<dbReference type="InterPro" id="IPR029472">
    <property type="entry name" value="Copia-like_N"/>
</dbReference>
<reference evidence="2" key="1">
    <citation type="journal article" date="2017" name="Nature">
        <title>The genome of Chenopodium quinoa.</title>
        <authorList>
            <person name="Jarvis D.E."/>
            <person name="Ho Y.S."/>
            <person name="Lightfoot D.J."/>
            <person name="Schmoeckel S.M."/>
            <person name="Li B."/>
            <person name="Borm T.J.A."/>
            <person name="Ohyanagi H."/>
            <person name="Mineta K."/>
            <person name="Michell C.T."/>
            <person name="Saber N."/>
            <person name="Kharbatia N.M."/>
            <person name="Rupper R.R."/>
            <person name="Sharp A.R."/>
            <person name="Dally N."/>
            <person name="Boughton B.A."/>
            <person name="Woo Y.H."/>
            <person name="Gao G."/>
            <person name="Schijlen E.G.W.M."/>
            <person name="Guo X."/>
            <person name="Momin A.A."/>
            <person name="Negrao S."/>
            <person name="Al-Babili S."/>
            <person name="Gehring C."/>
            <person name="Roessner U."/>
            <person name="Jung C."/>
            <person name="Murphy K."/>
            <person name="Arold S.T."/>
            <person name="Gojobori T."/>
            <person name="van der Linden C.G."/>
            <person name="van Loo E.N."/>
            <person name="Jellen E.N."/>
            <person name="Maughan P.J."/>
            <person name="Tester M."/>
        </authorList>
    </citation>
    <scope>NUCLEOTIDE SEQUENCE [LARGE SCALE GENOMIC DNA]</scope>
    <source>
        <strain evidence="2">cv. PI 614886</strain>
    </source>
</reference>
<sequence length="283" mass="32002">MVDESKIDPSSPFYLGSVDQPGNLISHVILKGDNYLVWSRAITLSLKSKRKFGFVDGTISKPSEKKKILDWETVNSSMLVSWVLRSIDTKIAASVPYFEEAKNLWDYLEKRLCEANGPRLQQLRAAITGCTQSKNMSIEEYYTKLMGLFDVLTRLKPPHDSECGKCECDVAGKYAQDKEEEQLHQFLIGIDDDHYALEERSRGIALSKEKDEAHVFALSSNGRDFQSTPKVDKSRLFCSHFKHSGHDNMGCFVLHGYPDWWLEKYGKKGGGSLFGTAAHHAQQ</sequence>
<dbReference type="Gramene" id="AUR62017558-RA">
    <property type="protein sequence ID" value="AUR62017558-RA:cds"/>
    <property type="gene ID" value="AUR62017558"/>
</dbReference>